<dbReference type="Proteomes" id="UP001279734">
    <property type="component" value="Unassembled WGS sequence"/>
</dbReference>
<evidence type="ECO:0000256" key="1">
    <source>
        <dbReference type="SAM" id="Phobius"/>
    </source>
</evidence>
<sequence length="86" mass="9965">MRCRQIINRSLDLVLHSRHDPGVLSESTYELTKHGKTTKENSERNDHHILLLAKSRTAFLVKFTIPFFLYFGLQFLGGLTCIIDNF</sequence>
<name>A0AAD3XWY8_NEPGR</name>
<proteinExistence type="predicted"/>
<protein>
    <submittedName>
        <fullName evidence="2">Uncharacterized protein</fullName>
    </submittedName>
</protein>
<dbReference type="AlphaFoldDB" id="A0AAD3XWY8"/>
<reference evidence="2" key="1">
    <citation type="submission" date="2023-05" db="EMBL/GenBank/DDBJ databases">
        <title>Nepenthes gracilis genome sequencing.</title>
        <authorList>
            <person name="Fukushima K."/>
        </authorList>
    </citation>
    <scope>NUCLEOTIDE SEQUENCE</scope>
    <source>
        <strain evidence="2">SING2019-196</strain>
    </source>
</reference>
<evidence type="ECO:0000313" key="2">
    <source>
        <dbReference type="EMBL" id="GMH20757.1"/>
    </source>
</evidence>
<comment type="caution">
    <text evidence="2">The sequence shown here is derived from an EMBL/GenBank/DDBJ whole genome shotgun (WGS) entry which is preliminary data.</text>
</comment>
<accession>A0AAD3XWY8</accession>
<organism evidence="2 3">
    <name type="scientific">Nepenthes gracilis</name>
    <name type="common">Slender pitcher plant</name>
    <dbReference type="NCBI Taxonomy" id="150966"/>
    <lineage>
        <taxon>Eukaryota</taxon>
        <taxon>Viridiplantae</taxon>
        <taxon>Streptophyta</taxon>
        <taxon>Embryophyta</taxon>
        <taxon>Tracheophyta</taxon>
        <taxon>Spermatophyta</taxon>
        <taxon>Magnoliopsida</taxon>
        <taxon>eudicotyledons</taxon>
        <taxon>Gunneridae</taxon>
        <taxon>Pentapetalae</taxon>
        <taxon>Caryophyllales</taxon>
        <taxon>Nepenthaceae</taxon>
        <taxon>Nepenthes</taxon>
    </lineage>
</organism>
<keyword evidence="1" id="KW-1133">Transmembrane helix</keyword>
<keyword evidence="1" id="KW-0472">Membrane</keyword>
<gene>
    <name evidence="2" type="ORF">Nepgr_022599</name>
</gene>
<feature type="transmembrane region" description="Helical" evidence="1">
    <location>
        <begin position="59"/>
        <end position="83"/>
    </location>
</feature>
<keyword evidence="1" id="KW-0812">Transmembrane</keyword>
<keyword evidence="3" id="KW-1185">Reference proteome</keyword>
<dbReference type="EMBL" id="BSYO01000022">
    <property type="protein sequence ID" value="GMH20757.1"/>
    <property type="molecule type" value="Genomic_DNA"/>
</dbReference>
<evidence type="ECO:0000313" key="3">
    <source>
        <dbReference type="Proteomes" id="UP001279734"/>
    </source>
</evidence>